<evidence type="ECO:0000313" key="1">
    <source>
        <dbReference type="EMBL" id="MEY9474135.1"/>
    </source>
</evidence>
<keyword evidence="2" id="KW-1185">Reference proteome</keyword>
<name>A0ABV4GQA5_9BRAD</name>
<protein>
    <submittedName>
        <fullName evidence="1">Uncharacterized protein</fullName>
    </submittedName>
</protein>
<reference evidence="1 2" key="1">
    <citation type="submission" date="2024-07" db="EMBL/GenBank/DDBJ databases">
        <title>Genomic Encyclopedia of Type Strains, Phase V (KMG-V): Genome sequencing to study the core and pangenomes of soil and plant-associated prokaryotes.</title>
        <authorList>
            <person name="Whitman W."/>
        </authorList>
    </citation>
    <scope>NUCLEOTIDE SEQUENCE [LARGE SCALE GENOMIC DNA]</scope>
    <source>
        <strain evidence="1 2">USDA 222</strain>
    </source>
</reference>
<comment type="caution">
    <text evidence="1">The sequence shown here is derived from an EMBL/GenBank/DDBJ whole genome shotgun (WGS) entry which is preliminary data.</text>
</comment>
<evidence type="ECO:0000313" key="2">
    <source>
        <dbReference type="Proteomes" id="UP001565474"/>
    </source>
</evidence>
<gene>
    <name evidence="1" type="ORF">ABH992_006534</name>
</gene>
<accession>A0ABV4GQA5</accession>
<sequence>MGMVMIKCPETGRAISTGIEMDRERFRCSAVFFSRTYCGMCAATHEWFAKEAWVCETGSPGAGSRSARERREAA</sequence>
<dbReference type="Proteomes" id="UP001565474">
    <property type="component" value="Unassembled WGS sequence"/>
</dbReference>
<proteinExistence type="predicted"/>
<organism evidence="1 2">
    <name type="scientific">Bradyrhizobium yuanmingense</name>
    <dbReference type="NCBI Taxonomy" id="108015"/>
    <lineage>
        <taxon>Bacteria</taxon>
        <taxon>Pseudomonadati</taxon>
        <taxon>Pseudomonadota</taxon>
        <taxon>Alphaproteobacteria</taxon>
        <taxon>Hyphomicrobiales</taxon>
        <taxon>Nitrobacteraceae</taxon>
        <taxon>Bradyrhizobium</taxon>
    </lineage>
</organism>
<dbReference type="RefSeq" id="WP_081493898.1">
    <property type="nucleotide sequence ID" value="NZ_JBGBYD010000002.1"/>
</dbReference>
<dbReference type="EMBL" id="JBGBZN010000002">
    <property type="protein sequence ID" value="MEY9474135.1"/>
    <property type="molecule type" value="Genomic_DNA"/>
</dbReference>